<evidence type="ECO:0000313" key="5">
    <source>
        <dbReference type="Proteomes" id="UP000294562"/>
    </source>
</evidence>
<proteinExistence type="predicted"/>
<keyword evidence="5" id="KW-1185">Reference proteome</keyword>
<dbReference type="OrthoDB" id="7362103at2"/>
<evidence type="ECO:0000256" key="1">
    <source>
        <dbReference type="ARBA" id="ARBA00022729"/>
    </source>
</evidence>
<dbReference type="InterPro" id="IPR025232">
    <property type="entry name" value="DUF4174"/>
</dbReference>
<gene>
    <name evidence="4" type="ORF">E2L05_10670</name>
</gene>
<evidence type="ECO:0000256" key="2">
    <source>
        <dbReference type="SAM" id="SignalP"/>
    </source>
</evidence>
<feature type="domain" description="DUF4174" evidence="3">
    <location>
        <begin position="40"/>
        <end position="142"/>
    </location>
</feature>
<dbReference type="Proteomes" id="UP000294562">
    <property type="component" value="Unassembled WGS sequence"/>
</dbReference>
<evidence type="ECO:0000313" key="4">
    <source>
        <dbReference type="EMBL" id="TDL87795.1"/>
    </source>
</evidence>
<protein>
    <submittedName>
        <fullName evidence="4">DUF4174 domain-containing protein</fullName>
    </submittedName>
</protein>
<dbReference type="RefSeq" id="WP_133342899.1">
    <property type="nucleotide sequence ID" value="NZ_SMZO01000021.1"/>
</dbReference>
<accession>A0A4R6AVU4</accession>
<feature type="signal peptide" evidence="2">
    <location>
        <begin position="1"/>
        <end position="21"/>
    </location>
</feature>
<evidence type="ECO:0000259" key="3">
    <source>
        <dbReference type="Pfam" id="PF13778"/>
    </source>
</evidence>
<organism evidence="4 5">
    <name type="scientific">Meridianimarinicoccus aquatilis</name>
    <dbReference type="NCBI Taxonomy" id="2552766"/>
    <lineage>
        <taxon>Bacteria</taxon>
        <taxon>Pseudomonadati</taxon>
        <taxon>Pseudomonadota</taxon>
        <taxon>Alphaproteobacteria</taxon>
        <taxon>Rhodobacterales</taxon>
        <taxon>Paracoccaceae</taxon>
        <taxon>Meridianimarinicoccus</taxon>
    </lineage>
</organism>
<reference evidence="4 5" key="1">
    <citation type="submission" date="2019-03" db="EMBL/GenBank/DDBJ databases">
        <title>Rhodobacteraceae bacterium SM1902, a new member of the family Rhodobacteraceae isolated from Yantai.</title>
        <authorList>
            <person name="Sun Y."/>
        </authorList>
    </citation>
    <scope>NUCLEOTIDE SEQUENCE [LARGE SCALE GENOMIC DNA]</scope>
    <source>
        <strain evidence="4 5">SM1902</strain>
    </source>
</reference>
<comment type="caution">
    <text evidence="4">The sequence shown here is derived from an EMBL/GenBank/DDBJ whole genome shotgun (WGS) entry which is preliminary data.</text>
</comment>
<dbReference type="AlphaFoldDB" id="A0A4R6AVU4"/>
<feature type="chain" id="PRO_5020513760" evidence="2">
    <location>
        <begin position="22"/>
        <end position="152"/>
    </location>
</feature>
<keyword evidence="1 2" id="KW-0732">Signal</keyword>
<name>A0A4R6AVU4_9RHOB</name>
<dbReference type="EMBL" id="SMZO01000021">
    <property type="protein sequence ID" value="TDL87795.1"/>
    <property type="molecule type" value="Genomic_DNA"/>
</dbReference>
<sequence>MKFLNRLATVIVLAATPFAGAAQDAAFSAENQPLLTEADNLDAFRWVARPVIVFADSTNDPRFIEQINLLDARKDALFERDVVVIADTDPKNPSELRRQLRPRGFSLVLVGKDGQIELRKPAPWDVRELTRAIDKMPLRMQEIRDENRAGSG</sequence>
<dbReference type="Pfam" id="PF13778">
    <property type="entry name" value="DUF4174"/>
    <property type="match status" value="1"/>
</dbReference>